<protein>
    <submittedName>
        <fullName evidence="1">Uncharacterized protein</fullName>
    </submittedName>
</protein>
<reference evidence="1" key="2">
    <citation type="submission" date="2022-05" db="EMBL/GenBank/DDBJ databases">
        <authorList>
            <person name="Proctor A.L."/>
            <person name="Phillips G.J."/>
            <person name="Wannemuehler M.J."/>
        </authorList>
    </citation>
    <scope>NUCLEOTIDE SEQUENCE</scope>
    <source>
        <strain evidence="1">ASF457</strain>
    </source>
</reference>
<accession>V2Q887</accession>
<evidence type="ECO:0000313" key="1">
    <source>
        <dbReference type="EMBL" id="USF22989.1"/>
    </source>
</evidence>
<dbReference type="KEGG" id="msch:N508_000042"/>
<keyword evidence="2" id="KW-1185">Reference proteome</keyword>
<proteinExistence type="predicted"/>
<reference evidence="1" key="3">
    <citation type="submission" date="2022-06" db="EMBL/GenBank/DDBJ databases">
        <title>Resources to Facilitate Use of the Altered Schaedler Flora (ASF) Mouse Model to Study Microbiome Function.</title>
        <authorList>
            <person name="Proctor A."/>
            <person name="Parvinroo S."/>
            <person name="Richie T."/>
            <person name="Jia X."/>
            <person name="Lee S.T.M."/>
            <person name="Karp P.D."/>
            <person name="Paley S."/>
            <person name="Kostic A.D."/>
            <person name="Pierre J.F."/>
            <person name="Wannemuehler M.J."/>
            <person name="Phillips G.J."/>
        </authorList>
    </citation>
    <scope>NUCLEOTIDE SEQUENCE</scope>
    <source>
        <strain evidence="1">ASF457</strain>
    </source>
</reference>
<dbReference type="EMBL" id="CP097562">
    <property type="protein sequence ID" value="USF22989.1"/>
    <property type="molecule type" value="Genomic_DNA"/>
</dbReference>
<gene>
    <name evidence="1" type="ORF">N508_000042</name>
</gene>
<reference evidence="1" key="1">
    <citation type="journal article" date="2014" name="Genome Announc.">
        <title>Draft genome sequences of the altered schaedler flora, a defined bacterial community from gnotobiotic mice.</title>
        <authorList>
            <person name="Wannemuehler M.J."/>
            <person name="Overstreet A.M."/>
            <person name="Ward D.V."/>
            <person name="Phillips G.J."/>
        </authorList>
    </citation>
    <scope>NUCLEOTIDE SEQUENCE</scope>
    <source>
        <strain evidence="1">ASF457</strain>
    </source>
</reference>
<sequence>MQGQILKENFKITRDKIEKSISEKKQLIGLSVSSLKDIAALVKHNMQAYSTVYPALQNMKIERLGLYYSKEDGLICYVFSIKNILDNTEDYLFFHYDWEEKFDYKSYYLTSNTDNVKNLYLTYAVLNSISEREIDAMGKNLVAEAAKVNPLVRKLKELQGQLGGKTKTTSYHKTA</sequence>
<dbReference type="RefSeq" id="WP_023276764.1">
    <property type="nucleotide sequence ID" value="NZ_CP097562.1"/>
</dbReference>
<name>V2Q887_9BACT</name>
<organism evidence="1 2">
    <name type="scientific">Mucispirillum schaedleri ASF457</name>
    <dbReference type="NCBI Taxonomy" id="1379858"/>
    <lineage>
        <taxon>Bacteria</taxon>
        <taxon>Pseudomonadati</taxon>
        <taxon>Deferribacterota</taxon>
        <taxon>Deferribacteres</taxon>
        <taxon>Deferribacterales</taxon>
        <taxon>Mucispirillaceae</taxon>
        <taxon>Mucispirillum</taxon>
    </lineage>
</organism>
<dbReference type="AlphaFoldDB" id="V2Q887"/>
<evidence type="ECO:0000313" key="2">
    <source>
        <dbReference type="Proteomes" id="UP000017429"/>
    </source>
</evidence>
<dbReference type="Proteomes" id="UP000017429">
    <property type="component" value="Chromosome"/>
</dbReference>